<evidence type="ECO:0000256" key="2">
    <source>
        <dbReference type="ARBA" id="ARBA00022692"/>
    </source>
</evidence>
<accession>A0AAV4IIF1</accession>
<dbReference type="Proteomes" id="UP000762676">
    <property type="component" value="Unassembled WGS sequence"/>
</dbReference>
<evidence type="ECO:0000259" key="6">
    <source>
        <dbReference type="PROSITE" id="PS50262"/>
    </source>
</evidence>
<dbReference type="GO" id="GO:0016020">
    <property type="term" value="C:membrane"/>
    <property type="evidence" value="ECO:0007669"/>
    <property type="project" value="UniProtKB-SubCell"/>
</dbReference>
<reference evidence="7 8" key="1">
    <citation type="journal article" date="2021" name="Elife">
        <title>Chloroplast acquisition without the gene transfer in kleptoplastic sea slugs, Plakobranchus ocellatus.</title>
        <authorList>
            <person name="Maeda T."/>
            <person name="Takahashi S."/>
            <person name="Yoshida T."/>
            <person name="Shimamura S."/>
            <person name="Takaki Y."/>
            <person name="Nagai Y."/>
            <person name="Toyoda A."/>
            <person name="Suzuki Y."/>
            <person name="Arimoto A."/>
            <person name="Ishii H."/>
            <person name="Satoh N."/>
            <person name="Nishiyama T."/>
            <person name="Hasebe M."/>
            <person name="Maruyama T."/>
            <person name="Minagawa J."/>
            <person name="Obokata J."/>
            <person name="Shigenobu S."/>
        </authorList>
    </citation>
    <scope>NUCLEOTIDE SEQUENCE [LARGE SCALE GENOMIC DNA]</scope>
</reference>
<dbReference type="Gene3D" id="1.20.1070.10">
    <property type="entry name" value="Rhodopsin 7-helix transmembrane proteins"/>
    <property type="match status" value="1"/>
</dbReference>
<gene>
    <name evidence="7" type="ORF">ElyMa_003055600</name>
</gene>
<feature type="domain" description="G-protein coupled receptors family 1 profile" evidence="6">
    <location>
        <begin position="47"/>
        <end position="152"/>
    </location>
</feature>
<evidence type="ECO:0000256" key="1">
    <source>
        <dbReference type="ARBA" id="ARBA00004370"/>
    </source>
</evidence>
<feature type="transmembrane region" description="Helical" evidence="5">
    <location>
        <begin position="29"/>
        <end position="56"/>
    </location>
</feature>
<feature type="transmembrane region" description="Helical" evidence="5">
    <location>
        <begin position="110"/>
        <end position="129"/>
    </location>
</feature>
<dbReference type="InterPro" id="IPR017452">
    <property type="entry name" value="GPCR_Rhodpsn_7TM"/>
</dbReference>
<comment type="caution">
    <text evidence="7">The sequence shown here is derived from an EMBL/GenBank/DDBJ whole genome shotgun (WGS) entry which is preliminary data.</text>
</comment>
<dbReference type="EMBL" id="BMAT01006326">
    <property type="protein sequence ID" value="GFS10218.1"/>
    <property type="molecule type" value="Genomic_DNA"/>
</dbReference>
<feature type="transmembrane region" description="Helical" evidence="5">
    <location>
        <begin position="68"/>
        <end position="90"/>
    </location>
</feature>
<evidence type="ECO:0000313" key="8">
    <source>
        <dbReference type="Proteomes" id="UP000762676"/>
    </source>
</evidence>
<protein>
    <submittedName>
        <fullName evidence="7">Chemosensory receptor B</fullName>
    </submittedName>
</protein>
<keyword evidence="8" id="KW-1185">Reference proteome</keyword>
<keyword evidence="7" id="KW-0675">Receptor</keyword>
<evidence type="ECO:0000256" key="5">
    <source>
        <dbReference type="SAM" id="Phobius"/>
    </source>
</evidence>
<evidence type="ECO:0000256" key="3">
    <source>
        <dbReference type="ARBA" id="ARBA00022989"/>
    </source>
</evidence>
<dbReference type="PANTHER" id="PTHR46895">
    <property type="entry name" value="PROTEIN CBG20548-RELATED"/>
    <property type="match status" value="1"/>
</dbReference>
<organism evidence="7 8">
    <name type="scientific">Elysia marginata</name>
    <dbReference type="NCBI Taxonomy" id="1093978"/>
    <lineage>
        <taxon>Eukaryota</taxon>
        <taxon>Metazoa</taxon>
        <taxon>Spiralia</taxon>
        <taxon>Lophotrochozoa</taxon>
        <taxon>Mollusca</taxon>
        <taxon>Gastropoda</taxon>
        <taxon>Heterobranchia</taxon>
        <taxon>Euthyneura</taxon>
        <taxon>Panpulmonata</taxon>
        <taxon>Sacoglossa</taxon>
        <taxon>Placobranchoidea</taxon>
        <taxon>Plakobranchidae</taxon>
        <taxon>Elysia</taxon>
    </lineage>
</organism>
<comment type="subcellular location">
    <subcellularLocation>
        <location evidence="1">Membrane</location>
    </subcellularLocation>
</comment>
<evidence type="ECO:0000256" key="4">
    <source>
        <dbReference type="ARBA" id="ARBA00023136"/>
    </source>
</evidence>
<keyword evidence="2 5" id="KW-0812">Transmembrane</keyword>
<sequence>MEKPTTSRFDNDKTPQVSQLLSSADLITMMLYTFSTTIPICIFGILSNIVNIVVFYKMGFSSPSNINLFCLAIADLLILCYILLVSAGNHPLFLNARLSISMVDVARTGALVYYSFSALASWITAVINVERSCCIAFPMKVKESSYFPFISK</sequence>
<proteinExistence type="predicted"/>
<dbReference type="SUPFAM" id="SSF81321">
    <property type="entry name" value="Family A G protein-coupled receptor-like"/>
    <property type="match status" value="1"/>
</dbReference>
<dbReference type="AlphaFoldDB" id="A0AAV4IIF1"/>
<keyword evidence="3 5" id="KW-1133">Transmembrane helix</keyword>
<dbReference type="PROSITE" id="PS50262">
    <property type="entry name" value="G_PROTEIN_RECEP_F1_2"/>
    <property type="match status" value="1"/>
</dbReference>
<keyword evidence="4 5" id="KW-0472">Membrane</keyword>
<name>A0AAV4IIF1_9GAST</name>
<dbReference type="PANTHER" id="PTHR46895:SF5">
    <property type="entry name" value="G-PROTEIN COUPLED RECEPTORS FAMILY 1 PROFILE DOMAIN-CONTAINING PROTEIN"/>
    <property type="match status" value="1"/>
</dbReference>
<evidence type="ECO:0000313" key="7">
    <source>
        <dbReference type="EMBL" id="GFS10218.1"/>
    </source>
</evidence>